<dbReference type="EMBL" id="CP043869">
    <property type="protein sequence ID" value="QEQ96674.1"/>
    <property type="molecule type" value="Genomic_DNA"/>
</dbReference>
<dbReference type="RefSeq" id="WP_138987285.1">
    <property type="nucleotide sequence ID" value="NZ_CP043869.1"/>
</dbReference>
<protein>
    <submittedName>
        <fullName evidence="2">Alpha/beta hydrolase</fullName>
    </submittedName>
</protein>
<keyword evidence="2" id="KW-0378">Hydrolase</keyword>
<dbReference type="Proteomes" id="UP000324760">
    <property type="component" value="Chromosome"/>
</dbReference>
<dbReference type="InterPro" id="IPR000383">
    <property type="entry name" value="Xaa-Pro-like_dom"/>
</dbReference>
<proteinExistence type="predicted"/>
<gene>
    <name evidence="2" type="ORF">F0U83_08070</name>
</gene>
<name>A0A5P1RAJ6_9GAMM</name>
<evidence type="ECO:0000259" key="1">
    <source>
        <dbReference type="Pfam" id="PF02129"/>
    </source>
</evidence>
<evidence type="ECO:0000313" key="3">
    <source>
        <dbReference type="Proteomes" id="UP000324760"/>
    </source>
</evidence>
<accession>A0A5P1RAJ6</accession>
<dbReference type="OrthoDB" id="9765647at2"/>
<dbReference type="InterPro" id="IPR053145">
    <property type="entry name" value="AB_hydrolase_Est10"/>
</dbReference>
<reference evidence="2 3" key="1">
    <citation type="journal article" date="2019" name="Biochem. Eng. J.">
        <title>Metabolic engineering of the marine bacteria Neptunomonas concharum for the production of acetoin and meso-2,3-butanediol from acetate.</title>
        <authorList>
            <person name="Li W."/>
            <person name="Pu N."/>
            <person name="Liu C.-X."/>
            <person name="Yuan Q.-P."/>
            <person name="Li Z.-J."/>
        </authorList>
    </citation>
    <scope>NUCLEOTIDE SEQUENCE [LARGE SCALE GENOMIC DNA]</scope>
    <source>
        <strain evidence="2 3">JCM17730</strain>
    </source>
</reference>
<dbReference type="Gene3D" id="3.40.50.1820">
    <property type="entry name" value="alpha/beta hydrolase"/>
    <property type="match status" value="1"/>
</dbReference>
<dbReference type="PANTHER" id="PTHR43265">
    <property type="entry name" value="ESTERASE ESTD"/>
    <property type="match status" value="1"/>
</dbReference>
<dbReference type="KEGG" id="ncu:F0U83_08070"/>
<feature type="domain" description="Xaa-Pro dipeptidyl-peptidase-like" evidence="1">
    <location>
        <begin position="80"/>
        <end position="282"/>
    </location>
</feature>
<dbReference type="Pfam" id="PF02129">
    <property type="entry name" value="Peptidase_S15"/>
    <property type="match status" value="1"/>
</dbReference>
<dbReference type="PANTHER" id="PTHR43265:SF1">
    <property type="entry name" value="ESTERASE ESTD"/>
    <property type="match status" value="1"/>
</dbReference>
<dbReference type="SUPFAM" id="SSF53474">
    <property type="entry name" value="alpha/beta-Hydrolases"/>
    <property type="match status" value="1"/>
</dbReference>
<evidence type="ECO:0000313" key="2">
    <source>
        <dbReference type="EMBL" id="QEQ96674.1"/>
    </source>
</evidence>
<dbReference type="GO" id="GO:0052689">
    <property type="term" value="F:carboxylic ester hydrolase activity"/>
    <property type="evidence" value="ECO:0007669"/>
    <property type="project" value="TreeGrafter"/>
</dbReference>
<keyword evidence="3" id="KW-1185">Reference proteome</keyword>
<organism evidence="2 3">
    <name type="scientific">Neptunomonas concharum</name>
    <dbReference type="NCBI Taxonomy" id="1031538"/>
    <lineage>
        <taxon>Bacteria</taxon>
        <taxon>Pseudomonadati</taxon>
        <taxon>Pseudomonadota</taxon>
        <taxon>Gammaproteobacteria</taxon>
        <taxon>Oceanospirillales</taxon>
        <taxon>Oceanospirillaceae</taxon>
        <taxon>Neptunomonas</taxon>
    </lineage>
</organism>
<sequence>MTAKRRSPITTRLLTGLAIAVLALGALTTVAEEEPFERREIRFMHGGNTLQGVLILPATIKEITSCMVFVHGSGNTPRDAYGYYESIWRLFARKGWCSLSWDKPGVGGSGGDWRSQSMEDRATETSSAIEFLRNTAGFESVKIGLIGFSQAGWVMPKVANQREDIAFMISVSGAVNWMEQSRYSGRKRMEAEGMSEQEIKAEERAAASIDALLQNDAPYQTYLAHIAEDSNTEPMSEAFWGFAKRNQYVDVRADLRAINVPVLALFGSHDAYVEPVSSAATYRAELNRSAAPFFEVRIFDRADHGLMKTNDIKPAHQGIEAWFKLLSIWFGGDDIFAEGFLDSMAAWLDRFADQEG</sequence>
<dbReference type="InterPro" id="IPR029058">
    <property type="entry name" value="AB_hydrolase_fold"/>
</dbReference>
<dbReference type="AlphaFoldDB" id="A0A5P1RAJ6"/>